<reference evidence="2 3" key="1">
    <citation type="journal article" date="2000" name="Nucleic Acids Res.">
        <title>Complete genome sequence of the alkaliphilic bacterium Bacillus halodurans and genomic sequence comparison with Bacillus subtilis.</title>
        <authorList>
            <person name="Takami H."/>
            <person name="Nakasone K."/>
            <person name="Takaki Y."/>
            <person name="Maeno G."/>
            <person name="Sasaki R."/>
            <person name="Masui N."/>
            <person name="Fuji F."/>
            <person name="Hirama C."/>
            <person name="Nakamura Y."/>
            <person name="Ogasawara N."/>
            <person name="Kuhara S."/>
            <person name="Horikoshi K."/>
        </authorList>
    </citation>
    <scope>NUCLEOTIDE SEQUENCE [LARGE SCALE GENOMIC DNA]</scope>
    <source>
        <strain evidence="3">ATCC BAA-125 / DSM 18197 / FERM 7344 / JCM 9153 / C-125</strain>
    </source>
</reference>
<feature type="transmembrane region" description="Helical" evidence="1">
    <location>
        <begin position="73"/>
        <end position="97"/>
    </location>
</feature>
<dbReference type="EMBL" id="BA000004">
    <property type="protein sequence ID" value="BAB04019.1"/>
    <property type="molecule type" value="Genomic_DNA"/>
</dbReference>
<dbReference type="PIR" id="D83687">
    <property type="entry name" value="D83687"/>
</dbReference>
<feature type="transmembrane region" description="Helical" evidence="1">
    <location>
        <begin position="7"/>
        <end position="27"/>
    </location>
</feature>
<dbReference type="HOGENOM" id="CLU_2327975_0_0_9"/>
<gene>
    <name evidence="2" type="ordered locus">BH0300</name>
</gene>
<evidence type="ECO:0000313" key="2">
    <source>
        <dbReference type="EMBL" id="BAB04019.1"/>
    </source>
</evidence>
<dbReference type="RefSeq" id="WP_010896481.1">
    <property type="nucleotide sequence ID" value="NC_002570.2"/>
</dbReference>
<dbReference type="Proteomes" id="UP000001258">
    <property type="component" value="Chromosome"/>
</dbReference>
<dbReference type="KEGG" id="bha:BH0300"/>
<feature type="transmembrane region" description="Helical" evidence="1">
    <location>
        <begin position="47"/>
        <end position="66"/>
    </location>
</feature>
<evidence type="ECO:0000313" key="3">
    <source>
        <dbReference type="Proteomes" id="UP000001258"/>
    </source>
</evidence>
<keyword evidence="1" id="KW-0812">Transmembrane</keyword>
<evidence type="ECO:0000256" key="1">
    <source>
        <dbReference type="SAM" id="Phobius"/>
    </source>
</evidence>
<organism evidence="2 3">
    <name type="scientific">Halalkalibacterium halodurans (strain ATCC BAA-125 / DSM 18197 / FERM 7344 / JCM 9153 / C-125)</name>
    <name type="common">Bacillus halodurans</name>
    <dbReference type="NCBI Taxonomy" id="272558"/>
    <lineage>
        <taxon>Bacteria</taxon>
        <taxon>Bacillati</taxon>
        <taxon>Bacillota</taxon>
        <taxon>Bacilli</taxon>
        <taxon>Bacillales</taxon>
        <taxon>Bacillaceae</taxon>
        <taxon>Halalkalibacterium (ex Joshi et al. 2022)</taxon>
    </lineage>
</organism>
<protein>
    <submittedName>
        <fullName evidence="2">BH0300 protein</fullName>
    </submittedName>
</protein>
<sequence length="98" mass="10802">MKAKSIYLSLTGSFILLATIVLVRLVYIEAQKPRHLSTPSSDPNPYLIVLIPITLWSVGAIIWELTKKDMPRFLGFLCVGIGLLVQVCFVGCSLIALL</sequence>
<dbReference type="STRING" id="272558.gene:10726153"/>
<proteinExistence type="predicted"/>
<accession>Q9KG15</accession>
<keyword evidence="3" id="KW-1185">Reference proteome</keyword>
<name>Q9KG15_HALH5</name>
<keyword evidence="1" id="KW-0472">Membrane</keyword>
<keyword evidence="1" id="KW-1133">Transmembrane helix</keyword>
<dbReference type="AlphaFoldDB" id="Q9KG15"/>